<feature type="compositionally biased region" description="Low complexity" evidence="1">
    <location>
        <begin position="103"/>
        <end position="112"/>
    </location>
</feature>
<feature type="transmembrane region" description="Helical" evidence="2">
    <location>
        <begin position="343"/>
        <end position="364"/>
    </location>
</feature>
<dbReference type="InterPro" id="IPR039470">
    <property type="entry name" value="Nuc_deoxyri_tr2"/>
</dbReference>
<sequence length="646" mass="72171">SRASDRERRERVTRSDSISLPPLYQRPSSLQSSLSRLHLIPPSFKSVVDQSIYRTLMTISCSPLHLSSPFSDDNVEVAKSIVARLYYAEEAREKRRREEEASHPAIHPSSSSMRDEVVSLTECRPLPSSFDAISLASSSGVSSASSSSSSSSSHSRDQPLYDVFLGGSCGNTVWRRQLVIPFLKKRAITYYDPQRSVWSENMIYEESIAKENSSLFLFVLDPATVNATSFLEIAYFAARKAPKLLVVFLGKTEWREKAHPEDVPDRLRTCMLLDRILAAHHVPMLHSIEEALLYIEDDIIGGKGWIDALSHPRHRLPFLTLRTRRLLTRASLSLSRLRRSTHLLCAAAASTADVAVVVAIHLALPHIPLVWIVVPIVALNVLIFGSAAAYATFKARYTRRLGDLHSSDRLTRSTSIALPRLAASSMATQPLLPQAPLPRVTPEARTRALRAATEGGQSAPATLPLPFGEPLRRRTNGGGKTRKVHTPEMCHDVYLASSSDDETDWVGLEAAPFLSRHCVSFSTVLASGGYPTGCRMNLLMKGSKHYKQLLYYIPSTKTFLSGMLEIAYLLGHANWQVTVCVPREAEQLEADREDENDEQRAARRRRNDCYAIAFCYLKDMAKRRQTRVFSSLDDALVHVMKQSRDM</sequence>
<keyword evidence="2" id="KW-1133">Transmembrane helix</keyword>
<keyword evidence="2" id="KW-0472">Membrane</keyword>
<proteinExistence type="predicted"/>
<feature type="non-terminal residue" evidence="3">
    <location>
        <position position="1"/>
    </location>
</feature>
<feature type="compositionally biased region" description="Basic and acidic residues" evidence="1">
    <location>
        <begin position="93"/>
        <end position="102"/>
    </location>
</feature>
<gene>
    <name evidence="3" type="ORF">PFISCL1PPCAC_24033</name>
</gene>
<feature type="region of interest" description="Disordered" evidence="1">
    <location>
        <begin position="93"/>
        <end position="117"/>
    </location>
</feature>
<name>A0AAV5WP45_9BILA</name>
<dbReference type="Gene3D" id="3.40.50.450">
    <property type="match status" value="1"/>
</dbReference>
<feature type="region of interest" description="Disordered" evidence="1">
    <location>
        <begin position="450"/>
        <end position="484"/>
    </location>
</feature>
<dbReference type="PANTHER" id="PTHR36300">
    <property type="entry name" value="RAW, ISOFORM A"/>
    <property type="match status" value="1"/>
</dbReference>
<dbReference type="PANTHER" id="PTHR36300:SF1">
    <property type="entry name" value="RAW, ISOFORM A"/>
    <property type="match status" value="1"/>
</dbReference>
<accession>A0AAV5WP45</accession>
<feature type="region of interest" description="Disordered" evidence="1">
    <location>
        <begin position="1"/>
        <end position="23"/>
    </location>
</feature>
<dbReference type="EMBL" id="BTSY01000006">
    <property type="protein sequence ID" value="GMT32736.1"/>
    <property type="molecule type" value="Genomic_DNA"/>
</dbReference>
<organism evidence="3 4">
    <name type="scientific">Pristionchus fissidentatus</name>
    <dbReference type="NCBI Taxonomy" id="1538716"/>
    <lineage>
        <taxon>Eukaryota</taxon>
        <taxon>Metazoa</taxon>
        <taxon>Ecdysozoa</taxon>
        <taxon>Nematoda</taxon>
        <taxon>Chromadorea</taxon>
        <taxon>Rhabditida</taxon>
        <taxon>Rhabditina</taxon>
        <taxon>Diplogasteromorpha</taxon>
        <taxon>Diplogasteroidea</taxon>
        <taxon>Neodiplogasteridae</taxon>
        <taxon>Pristionchus</taxon>
    </lineage>
</organism>
<reference evidence="3" key="1">
    <citation type="submission" date="2023-10" db="EMBL/GenBank/DDBJ databases">
        <title>Genome assembly of Pristionchus species.</title>
        <authorList>
            <person name="Yoshida K."/>
            <person name="Sommer R.J."/>
        </authorList>
    </citation>
    <scope>NUCLEOTIDE SEQUENCE</scope>
    <source>
        <strain evidence="3">RS5133</strain>
    </source>
</reference>
<comment type="caution">
    <text evidence="3">The sequence shown here is derived from an EMBL/GenBank/DDBJ whole genome shotgun (WGS) entry which is preliminary data.</text>
</comment>
<feature type="transmembrane region" description="Helical" evidence="2">
    <location>
        <begin position="370"/>
        <end position="393"/>
    </location>
</feature>
<dbReference type="GO" id="GO:0005886">
    <property type="term" value="C:plasma membrane"/>
    <property type="evidence" value="ECO:0007669"/>
    <property type="project" value="TreeGrafter"/>
</dbReference>
<keyword evidence="2" id="KW-0812">Transmembrane</keyword>
<evidence type="ECO:0000313" key="3">
    <source>
        <dbReference type="EMBL" id="GMT32736.1"/>
    </source>
</evidence>
<evidence type="ECO:0000256" key="2">
    <source>
        <dbReference type="SAM" id="Phobius"/>
    </source>
</evidence>
<dbReference type="AlphaFoldDB" id="A0AAV5WP45"/>
<dbReference type="Pfam" id="PF15891">
    <property type="entry name" value="Nuc_deoxyri_tr2"/>
    <property type="match status" value="1"/>
</dbReference>
<keyword evidence="4" id="KW-1185">Reference proteome</keyword>
<protein>
    <submittedName>
        <fullName evidence="3">Uncharacterized protein</fullName>
    </submittedName>
</protein>
<feature type="compositionally biased region" description="Basic and acidic residues" evidence="1">
    <location>
        <begin position="1"/>
        <end position="14"/>
    </location>
</feature>
<dbReference type="Proteomes" id="UP001432322">
    <property type="component" value="Unassembled WGS sequence"/>
</dbReference>
<evidence type="ECO:0000256" key="1">
    <source>
        <dbReference type="SAM" id="MobiDB-lite"/>
    </source>
</evidence>
<evidence type="ECO:0000313" key="4">
    <source>
        <dbReference type="Proteomes" id="UP001432322"/>
    </source>
</evidence>